<dbReference type="AlphaFoldDB" id="A0A7W8P804"/>
<dbReference type="PANTHER" id="PTHR39324">
    <property type="entry name" value="CALCIUM DODECIN"/>
    <property type="match status" value="1"/>
</dbReference>
<evidence type="ECO:0000313" key="2">
    <source>
        <dbReference type="EMBL" id="NVI07256.1"/>
    </source>
</evidence>
<dbReference type="EMBL" id="JACHDE010000044">
    <property type="protein sequence ID" value="MBB5405825.1"/>
    <property type="molecule type" value="Genomic_DNA"/>
</dbReference>
<dbReference type="RefSeq" id="WP_176120751.1">
    <property type="nucleotide sequence ID" value="NZ_JACHDE010000044.1"/>
</dbReference>
<reference evidence="2 4" key="1">
    <citation type="submission" date="2019-08" db="EMBL/GenBank/DDBJ databases">
        <title>Paraburkholderia simonii sp. nov. and P. youngii sp. nov. Brazilian and Mexican Mimosa-associated rhizobia.</title>
        <authorList>
            <person name="Mavima L."/>
            <person name="Beukes C.W."/>
            <person name="Palmer M."/>
            <person name="De Meyer S.E."/>
            <person name="James E.K."/>
            <person name="Maluk M."/>
            <person name="Avontuur J.R."/>
            <person name="Chan W.Y."/>
            <person name="Venter S.N."/>
            <person name="Steenkamp E.T."/>
        </authorList>
    </citation>
    <scope>NUCLEOTIDE SEQUENCE [LARGE SCALE GENOMIC DNA]</scope>
    <source>
        <strain evidence="2 4">JPY454</strain>
    </source>
</reference>
<reference evidence="1 3" key="2">
    <citation type="submission" date="2020-08" db="EMBL/GenBank/DDBJ databases">
        <title>Genomic Encyclopedia of Type Strains, Phase IV (KMG-V): Genome sequencing to study the core and pangenomes of soil and plant-associated prokaryotes.</title>
        <authorList>
            <person name="Whitman W."/>
        </authorList>
    </citation>
    <scope>NUCLEOTIDE SEQUENCE [LARGE SCALE GENOMIC DNA]</scope>
    <source>
        <strain evidence="1 3">JPY162</strain>
    </source>
</reference>
<comment type="caution">
    <text evidence="1">The sequence shown here is derived from an EMBL/GenBank/DDBJ whole genome shotgun (WGS) entry which is preliminary data.</text>
</comment>
<name>A0A7W8P804_9BURK</name>
<dbReference type="EMBL" id="VOMC01000031">
    <property type="protein sequence ID" value="NVI07256.1"/>
    <property type="molecule type" value="Genomic_DNA"/>
</dbReference>
<dbReference type="InterPro" id="IPR036694">
    <property type="entry name" value="Dodecin-like_sf"/>
</dbReference>
<accession>A0A7W8P804</accession>
<dbReference type="Gene3D" id="3.30.1660.10">
    <property type="entry name" value="Flavin-binding protein dodecin"/>
    <property type="match status" value="1"/>
</dbReference>
<keyword evidence="4" id="KW-1185">Reference proteome</keyword>
<dbReference type="PANTHER" id="PTHR39324:SF1">
    <property type="entry name" value="CALCIUM DODECIN"/>
    <property type="match status" value="1"/>
</dbReference>
<evidence type="ECO:0000313" key="3">
    <source>
        <dbReference type="Proteomes" id="UP000592820"/>
    </source>
</evidence>
<dbReference type="InterPro" id="IPR009923">
    <property type="entry name" value="Dodecin"/>
</dbReference>
<dbReference type="Proteomes" id="UP000592820">
    <property type="component" value="Unassembled WGS sequence"/>
</dbReference>
<evidence type="ECO:0000313" key="1">
    <source>
        <dbReference type="EMBL" id="MBB5405825.1"/>
    </source>
</evidence>
<proteinExistence type="predicted"/>
<evidence type="ECO:0000313" key="4">
    <source>
        <dbReference type="Proteomes" id="UP000821598"/>
    </source>
</evidence>
<dbReference type="Proteomes" id="UP000821598">
    <property type="component" value="Unassembled WGS sequence"/>
</dbReference>
<protein>
    <submittedName>
        <fullName evidence="2">Dodecin domain-containing protein</fullName>
    </submittedName>
</protein>
<dbReference type="SUPFAM" id="SSF89807">
    <property type="entry name" value="Dodecin-like"/>
    <property type="match status" value="1"/>
</dbReference>
<dbReference type="Pfam" id="PF07311">
    <property type="entry name" value="Dodecin"/>
    <property type="match status" value="1"/>
</dbReference>
<organism evidence="1 3">
    <name type="scientific">Paraburkholderia youngii</name>
    <dbReference type="NCBI Taxonomy" id="2782701"/>
    <lineage>
        <taxon>Bacteria</taxon>
        <taxon>Pseudomonadati</taxon>
        <taxon>Pseudomonadota</taxon>
        <taxon>Betaproteobacteria</taxon>
        <taxon>Burkholderiales</taxon>
        <taxon>Burkholderiaceae</taxon>
        <taxon>Paraburkholderia</taxon>
    </lineage>
</organism>
<sequence length="73" mass="8075">MAASTQSSVYKVTEIVGTSPTSWEEAAKNAVETAANSLRDLRIAEVCKLDMKIDNGKVVEYRTRVSVSFKYET</sequence>
<dbReference type="InterPro" id="IPR025543">
    <property type="entry name" value="Dodecin-like"/>
</dbReference>
<gene>
    <name evidence="2" type="ORF">FSB64_26540</name>
    <name evidence="1" type="ORF">HDG41_007923</name>
</gene>